<dbReference type="Gene3D" id="3.30.1370.60">
    <property type="entry name" value="Hypothetical oxidoreductase yiak, domain 2"/>
    <property type="match status" value="1"/>
</dbReference>
<dbReference type="EMBL" id="RAPK01000006">
    <property type="protein sequence ID" value="RKD76293.1"/>
    <property type="molecule type" value="Genomic_DNA"/>
</dbReference>
<dbReference type="InterPro" id="IPR043143">
    <property type="entry name" value="Mal/L-sulf/L-lact_DH-like_NADP"/>
</dbReference>
<name>A0A419V8L5_9BACL</name>
<evidence type="ECO:0000313" key="4">
    <source>
        <dbReference type="Proteomes" id="UP000285120"/>
    </source>
</evidence>
<dbReference type="SUPFAM" id="SSF89733">
    <property type="entry name" value="L-sulfolactate dehydrogenase-like"/>
    <property type="match status" value="1"/>
</dbReference>
<evidence type="ECO:0000313" key="3">
    <source>
        <dbReference type="EMBL" id="RKD76293.1"/>
    </source>
</evidence>
<organism evidence="3 4">
    <name type="scientific">Sinobaca qinghaiensis</name>
    <dbReference type="NCBI Taxonomy" id="342944"/>
    <lineage>
        <taxon>Bacteria</taxon>
        <taxon>Bacillati</taxon>
        <taxon>Bacillota</taxon>
        <taxon>Bacilli</taxon>
        <taxon>Bacillales</taxon>
        <taxon>Sporolactobacillaceae</taxon>
        <taxon>Sinobaca</taxon>
    </lineage>
</organism>
<dbReference type="Pfam" id="PF02615">
    <property type="entry name" value="Ldh_2"/>
    <property type="match status" value="1"/>
</dbReference>
<dbReference type="GO" id="GO:0016491">
    <property type="term" value="F:oxidoreductase activity"/>
    <property type="evidence" value="ECO:0007669"/>
    <property type="project" value="UniProtKB-KW"/>
</dbReference>
<dbReference type="InterPro" id="IPR003767">
    <property type="entry name" value="Malate/L-lactate_DH-like"/>
</dbReference>
<dbReference type="RefSeq" id="WP_120191704.1">
    <property type="nucleotide sequence ID" value="NZ_RAPK01000006.1"/>
</dbReference>
<dbReference type="InterPro" id="IPR043144">
    <property type="entry name" value="Mal/L-sulf/L-lact_DH-like_ah"/>
</dbReference>
<keyword evidence="4" id="KW-1185">Reference proteome</keyword>
<comment type="caution">
    <text evidence="3">The sequence shown here is derived from an EMBL/GenBank/DDBJ whole genome shotgun (WGS) entry which is preliminary data.</text>
</comment>
<dbReference type="AlphaFoldDB" id="A0A419V8L5"/>
<dbReference type="PANTHER" id="PTHR11091:SF0">
    <property type="entry name" value="MALATE DEHYDROGENASE"/>
    <property type="match status" value="1"/>
</dbReference>
<dbReference type="OrthoDB" id="9769447at2"/>
<dbReference type="PANTHER" id="PTHR11091">
    <property type="entry name" value="OXIDOREDUCTASE-RELATED"/>
    <property type="match status" value="1"/>
</dbReference>
<accession>A0A419V8L5</accession>
<dbReference type="Gene3D" id="1.10.1530.10">
    <property type="match status" value="1"/>
</dbReference>
<dbReference type="Proteomes" id="UP000285120">
    <property type="component" value="Unassembled WGS sequence"/>
</dbReference>
<sequence length="351" mass="37709">METVQVRYTEQQLQPFLQQLFTSAGVEEHSASLVSRHLVTAHMRGVTSHGVIRTGIYIKRLLKGVVEKKDGFTIERETPVSATVNGGNGLGIPIASESIKLAVQKAKQSGVGMVAVTNSNHCGMLADYTNYAADQGCISLAFTNSPSAVAPWGGLEKYFGTNPFSYAVPRRDSPNIVFDMATSAVAKGKIIAAKNNGESIPLGWAITKDGEPTTNPAEALDGLLLPVGGPKGYGIAFLVEMLSTALSGAATGPHMGDLYHDFEKKQNNGHFFLAFRPDLFEDMDVFHDRIDQLAAEVQSVSTQEGIERVLLPGELEHAKLQKHQAEGVELSPVLAAELRELALELGVDPLD</sequence>
<reference evidence="3 4" key="1">
    <citation type="submission" date="2018-09" db="EMBL/GenBank/DDBJ databases">
        <title>Genomic Encyclopedia of Archaeal and Bacterial Type Strains, Phase II (KMG-II): from individual species to whole genera.</title>
        <authorList>
            <person name="Goeker M."/>
        </authorList>
    </citation>
    <scope>NUCLEOTIDE SEQUENCE [LARGE SCALE GENOMIC DNA]</scope>
    <source>
        <strain evidence="3 4">DSM 17008</strain>
    </source>
</reference>
<comment type="similarity">
    <text evidence="1">Belongs to the LDH2/MDH2 oxidoreductase family.</text>
</comment>
<keyword evidence="2" id="KW-0560">Oxidoreductase</keyword>
<evidence type="ECO:0000256" key="2">
    <source>
        <dbReference type="ARBA" id="ARBA00023002"/>
    </source>
</evidence>
<protein>
    <submittedName>
        <fullName evidence="3">LDH2 family malate/lactate/ureidoglycolate dehydrogenase</fullName>
    </submittedName>
</protein>
<gene>
    <name evidence="3" type="ORF">ATL39_0508</name>
</gene>
<evidence type="ECO:0000256" key="1">
    <source>
        <dbReference type="ARBA" id="ARBA00006056"/>
    </source>
</evidence>
<dbReference type="InterPro" id="IPR036111">
    <property type="entry name" value="Mal/L-sulfo/L-lacto_DH-like_sf"/>
</dbReference>
<proteinExistence type="inferred from homology"/>